<comment type="caution">
    <text evidence="10">The sequence shown here is derived from an EMBL/GenBank/DDBJ whole genome shotgun (WGS) entry which is preliminary data.</text>
</comment>
<evidence type="ECO:0000313" key="10">
    <source>
        <dbReference type="EMBL" id="PJA15900.1"/>
    </source>
</evidence>
<proteinExistence type="inferred from homology"/>
<dbReference type="InterPro" id="IPR004364">
    <property type="entry name" value="Aa-tRNA-synt_II"/>
</dbReference>
<dbReference type="SUPFAM" id="SSF55826">
    <property type="entry name" value="YbaK/ProRS associated domain"/>
    <property type="match status" value="1"/>
</dbReference>
<evidence type="ECO:0000256" key="7">
    <source>
        <dbReference type="ARBA" id="ARBA00022917"/>
    </source>
</evidence>
<keyword evidence="3" id="KW-0963">Cytoplasm</keyword>
<comment type="subcellular location">
    <subcellularLocation>
        <location evidence="1">Cytoplasm</location>
    </subcellularLocation>
</comment>
<dbReference type="GO" id="GO:0002161">
    <property type="term" value="F:aminoacyl-tRNA deacylase activity"/>
    <property type="evidence" value="ECO:0007669"/>
    <property type="project" value="InterPro"/>
</dbReference>
<evidence type="ECO:0000256" key="2">
    <source>
        <dbReference type="ARBA" id="ARBA00005312"/>
    </source>
</evidence>
<dbReference type="GO" id="GO:0017101">
    <property type="term" value="C:aminoacyl-tRNA synthetase multienzyme complex"/>
    <property type="evidence" value="ECO:0007669"/>
    <property type="project" value="TreeGrafter"/>
</dbReference>
<dbReference type="InterPro" id="IPR002312">
    <property type="entry name" value="Asp/Asn-tRNA-synth_IIb"/>
</dbReference>
<evidence type="ECO:0000256" key="5">
    <source>
        <dbReference type="ARBA" id="ARBA00022741"/>
    </source>
</evidence>
<dbReference type="Pfam" id="PF01336">
    <property type="entry name" value="tRNA_anti-codon"/>
    <property type="match status" value="1"/>
</dbReference>
<dbReference type="Proteomes" id="UP000228952">
    <property type="component" value="Unassembled WGS sequence"/>
</dbReference>
<dbReference type="SUPFAM" id="SSF55681">
    <property type="entry name" value="Class II aaRS and biotin synthetases"/>
    <property type="match status" value="1"/>
</dbReference>
<dbReference type="CDD" id="cd04100">
    <property type="entry name" value="Asp_Lys_Asn_RS_N"/>
    <property type="match status" value="1"/>
</dbReference>
<dbReference type="GO" id="GO:0005829">
    <property type="term" value="C:cytosol"/>
    <property type="evidence" value="ECO:0007669"/>
    <property type="project" value="TreeGrafter"/>
</dbReference>
<dbReference type="InterPro" id="IPR006195">
    <property type="entry name" value="aa-tRNA-synth_II"/>
</dbReference>
<dbReference type="GO" id="GO:0003723">
    <property type="term" value="F:RNA binding"/>
    <property type="evidence" value="ECO:0007669"/>
    <property type="project" value="TreeGrafter"/>
</dbReference>
<dbReference type="InterPro" id="IPR004365">
    <property type="entry name" value="NA-bd_OB_tRNA"/>
</dbReference>
<dbReference type="Pfam" id="PF04073">
    <property type="entry name" value="tRNA_edit"/>
    <property type="match status" value="1"/>
</dbReference>
<keyword evidence="6" id="KW-0067">ATP-binding</keyword>
<dbReference type="PANTHER" id="PTHR43450:SF1">
    <property type="entry name" value="ASPARTATE--TRNA LIGASE, CYTOPLASMIC"/>
    <property type="match status" value="1"/>
</dbReference>
<dbReference type="Gene3D" id="3.90.960.10">
    <property type="entry name" value="YbaK/aminoacyl-tRNA synthetase-associated domain"/>
    <property type="match status" value="1"/>
</dbReference>
<dbReference type="EMBL" id="PFQB01000005">
    <property type="protein sequence ID" value="PJA15900.1"/>
    <property type="molecule type" value="Genomic_DNA"/>
</dbReference>
<dbReference type="InterPro" id="IPR036754">
    <property type="entry name" value="YbaK/aa-tRNA-synt-asso_dom_sf"/>
</dbReference>
<dbReference type="SUPFAM" id="SSF50249">
    <property type="entry name" value="Nucleic acid-binding proteins"/>
    <property type="match status" value="1"/>
</dbReference>
<keyword evidence="4 10" id="KW-0436">Ligase</keyword>
<dbReference type="GO" id="GO:0006422">
    <property type="term" value="P:aspartyl-tRNA aminoacylation"/>
    <property type="evidence" value="ECO:0007669"/>
    <property type="project" value="InterPro"/>
</dbReference>
<sequence length="601" mass="67864">MKRTISSELSSQVSKEVRVDGWLHNFREMGKLGFLILRDRGGLLQVVVNSKEALDELSTLQPGSVVRVLGTVKKTDSTEIGVEIIDPKVEVLVPIKEVPPVSYNKKSIDVNVDTELDFRPLVLRNIKKQAIFKVQALILQKFAESLRSQGFTEFKSPVLMSAPSESGASVFEVNYFEGKAYLAQSPQVYKQIMVTAFERAFCVGPAFRAEKHNTTRHIMEVTQMDAEMGFIDDYDEAMEVAEKVIKDIVEAVTEQYKDVFSLYGVELPKIPAGRFPKVKVREGLELIEKRLKKSAEREDLDLDPEDERELSKWALEEKKSDFLWVINFKNNKNFYTYDDPKFPDESLSFDLEFRGLEMLSGTHRINDYNELYKRFKLQGLTDAYYEHYFQSFKYGMPSEAGFSFGLERLTMKLFDLQNIREATLFPSDLKRIAGANRVKEQIKGDKEVVARIKKILDTRAIPYKFEEHEAVRTSEEAAALRGTSLENGAKALILVGKKSGNQVMVVIPGDKKIAMTVVSEKVGEKVEFEKPETILEKYGIMVGGVPPFGNVLGMRLLMDEAVATRPEVTFNAGMQTCSITMKGADLAEVSDAEIGKFTTSS</sequence>
<dbReference type="Gene3D" id="3.30.930.10">
    <property type="entry name" value="Bira Bifunctional Protein, Domain 2"/>
    <property type="match status" value="1"/>
</dbReference>
<evidence type="ECO:0000256" key="8">
    <source>
        <dbReference type="ARBA" id="ARBA00023146"/>
    </source>
</evidence>
<accession>A0A2M7W396</accession>
<feature type="domain" description="Aminoacyl-transfer RNA synthetases class-II family profile" evidence="9">
    <location>
        <begin position="132"/>
        <end position="426"/>
    </location>
</feature>
<keyword evidence="7" id="KW-0648">Protein biosynthesis</keyword>
<dbReference type="NCBIfam" id="NF003483">
    <property type="entry name" value="PRK05159.1"/>
    <property type="match status" value="1"/>
</dbReference>
<keyword evidence="8" id="KW-0030">Aminoacyl-tRNA synthetase</keyword>
<dbReference type="InterPro" id="IPR004523">
    <property type="entry name" value="Asp-tRNA_synthase_2"/>
</dbReference>
<dbReference type="InterPro" id="IPR007214">
    <property type="entry name" value="YbaK/aa-tRNA-synth-assoc-dom"/>
</dbReference>
<protein>
    <submittedName>
        <fullName evidence="10">Aspartate--tRNA(Asn) ligase</fullName>
    </submittedName>
</protein>
<dbReference type="Pfam" id="PF00152">
    <property type="entry name" value="tRNA-synt_2"/>
    <property type="match status" value="1"/>
</dbReference>
<gene>
    <name evidence="10" type="ORF">COX64_00145</name>
</gene>
<evidence type="ECO:0000256" key="4">
    <source>
        <dbReference type="ARBA" id="ARBA00022598"/>
    </source>
</evidence>
<evidence type="ECO:0000259" key="9">
    <source>
        <dbReference type="PROSITE" id="PS50862"/>
    </source>
</evidence>
<dbReference type="InterPro" id="IPR012340">
    <property type="entry name" value="NA-bd_OB-fold"/>
</dbReference>
<organism evidence="10 11">
    <name type="scientific">Candidatus Dojkabacteria bacterium CG_4_10_14_0_2_um_filter_Dojkabacteria_WS6_41_15</name>
    <dbReference type="NCBI Taxonomy" id="2014249"/>
    <lineage>
        <taxon>Bacteria</taxon>
        <taxon>Candidatus Dojkabacteria</taxon>
    </lineage>
</organism>
<keyword evidence="5" id="KW-0547">Nucleotide-binding</keyword>
<evidence type="ECO:0000256" key="1">
    <source>
        <dbReference type="ARBA" id="ARBA00004496"/>
    </source>
</evidence>
<dbReference type="Gene3D" id="2.40.50.140">
    <property type="entry name" value="Nucleic acid-binding proteins"/>
    <property type="match status" value="1"/>
</dbReference>
<comment type="similarity">
    <text evidence="2">Belongs to the class-II aminoacyl-tRNA synthetase family. Type 2 subfamily.</text>
</comment>
<dbReference type="PROSITE" id="PS50862">
    <property type="entry name" value="AA_TRNA_LIGASE_II"/>
    <property type="match status" value="1"/>
</dbReference>
<dbReference type="PRINTS" id="PR01042">
    <property type="entry name" value="TRNASYNTHASP"/>
</dbReference>
<reference evidence="11" key="1">
    <citation type="submission" date="2017-09" db="EMBL/GenBank/DDBJ databases">
        <title>Depth-based differentiation of microbial function through sediment-hosted aquifers and enrichment of novel symbionts in the deep terrestrial subsurface.</title>
        <authorList>
            <person name="Probst A.J."/>
            <person name="Ladd B."/>
            <person name="Jarett J.K."/>
            <person name="Geller-Mcgrath D.E."/>
            <person name="Sieber C.M.K."/>
            <person name="Emerson J.B."/>
            <person name="Anantharaman K."/>
            <person name="Thomas B.C."/>
            <person name="Malmstrom R."/>
            <person name="Stieglmeier M."/>
            <person name="Klingl A."/>
            <person name="Woyke T."/>
            <person name="Ryan C.M."/>
            <person name="Banfield J.F."/>
        </authorList>
    </citation>
    <scope>NUCLEOTIDE SEQUENCE [LARGE SCALE GENOMIC DNA]</scope>
</reference>
<evidence type="ECO:0000256" key="3">
    <source>
        <dbReference type="ARBA" id="ARBA00022490"/>
    </source>
</evidence>
<dbReference type="InterPro" id="IPR045864">
    <property type="entry name" value="aa-tRNA-synth_II/BPL/LPL"/>
</dbReference>
<dbReference type="AlphaFoldDB" id="A0A2M7W396"/>
<dbReference type="GO" id="GO:0005524">
    <property type="term" value="F:ATP binding"/>
    <property type="evidence" value="ECO:0007669"/>
    <property type="project" value="UniProtKB-KW"/>
</dbReference>
<evidence type="ECO:0000313" key="11">
    <source>
        <dbReference type="Proteomes" id="UP000228952"/>
    </source>
</evidence>
<dbReference type="PANTHER" id="PTHR43450">
    <property type="entry name" value="ASPARTYL-TRNA SYNTHETASE"/>
    <property type="match status" value="1"/>
</dbReference>
<name>A0A2M7W396_9BACT</name>
<evidence type="ECO:0000256" key="6">
    <source>
        <dbReference type="ARBA" id="ARBA00022840"/>
    </source>
</evidence>
<dbReference type="GO" id="GO:0004815">
    <property type="term" value="F:aspartate-tRNA ligase activity"/>
    <property type="evidence" value="ECO:0007669"/>
    <property type="project" value="InterPro"/>
</dbReference>